<dbReference type="GO" id="GO:0005509">
    <property type="term" value="F:calcium ion binding"/>
    <property type="evidence" value="ECO:0007669"/>
    <property type="project" value="InterPro"/>
</dbReference>
<evidence type="ECO:0000313" key="5">
    <source>
        <dbReference type="EMBL" id="MBE9040555.1"/>
    </source>
</evidence>
<dbReference type="Gene3D" id="2.40.100.10">
    <property type="entry name" value="Cyclophilin-like"/>
    <property type="match status" value="1"/>
</dbReference>
<protein>
    <recommendedName>
        <fullName evidence="1">peptidylprolyl isomerase</fullName>
        <ecNumber evidence="1">5.2.1.8</ecNumber>
    </recommendedName>
</protein>
<dbReference type="RefSeq" id="WP_264320797.1">
    <property type="nucleotide sequence ID" value="NZ_JADEXN010000095.1"/>
</dbReference>
<accession>A0A928Z7H9</accession>
<dbReference type="SUPFAM" id="SSF50891">
    <property type="entry name" value="Cyclophilin-like"/>
    <property type="match status" value="1"/>
</dbReference>
<dbReference type="PROSITE" id="PS50072">
    <property type="entry name" value="CSA_PPIASE_2"/>
    <property type="match status" value="1"/>
</dbReference>
<dbReference type="InterPro" id="IPR002130">
    <property type="entry name" value="Cyclophilin-type_PPIase_dom"/>
</dbReference>
<proteinExistence type="predicted"/>
<dbReference type="InterPro" id="IPR044665">
    <property type="entry name" value="E_coli_cyclophilin_A-like"/>
</dbReference>
<dbReference type="SUPFAM" id="SSF51120">
    <property type="entry name" value="beta-Roll"/>
    <property type="match status" value="1"/>
</dbReference>
<keyword evidence="6" id="KW-1185">Reference proteome</keyword>
<organism evidence="5 6">
    <name type="scientific">Zarconia navalis LEGE 11467</name>
    <dbReference type="NCBI Taxonomy" id="1828826"/>
    <lineage>
        <taxon>Bacteria</taxon>
        <taxon>Bacillati</taxon>
        <taxon>Cyanobacteriota</taxon>
        <taxon>Cyanophyceae</taxon>
        <taxon>Oscillatoriophycideae</taxon>
        <taxon>Oscillatoriales</taxon>
        <taxon>Oscillatoriales incertae sedis</taxon>
        <taxon>Zarconia</taxon>
        <taxon>Zarconia navalis</taxon>
    </lineage>
</organism>
<feature type="domain" description="PPIase cyclophilin-type" evidence="4">
    <location>
        <begin position="22"/>
        <end position="198"/>
    </location>
</feature>
<dbReference type="AlphaFoldDB" id="A0A928Z7H9"/>
<dbReference type="InterPro" id="IPR011049">
    <property type="entry name" value="Serralysin-like_metalloprot_C"/>
</dbReference>
<dbReference type="Pfam" id="PF00160">
    <property type="entry name" value="Pro_isomerase"/>
    <property type="match status" value="1"/>
</dbReference>
<dbReference type="Proteomes" id="UP000621799">
    <property type="component" value="Unassembled WGS sequence"/>
</dbReference>
<gene>
    <name evidence="5" type="ORF">IQ235_07115</name>
</gene>
<sequence>MEDFAQLPGSATVVMVVNGSPITIQLDGTNAPITAGNFVDLVERRFYDGISFHRVVDDFVVQGGDPQSLDPNFSGQLGTGGFIDPTTGEERTIPLEIKPQGSDTALLNQTFSDPPPVLSNTQATIAMARATALDSASSQFYFNLEDNLDLDGRFAAFGNVTSDFSVIEQIQIGDRIEAARVTDGIIPSRVSAIVTDSTLLNTYINQLNADSLPLQFGLGSDGDDTVQLTPELNAQNPVGTILLGGNDTAIGSESSDIFYANEGNDSLQGAGGDDRLWALDGDDVVTGGIGNDIANGNVGNDSVDGGAGDDFLRGGKNNDTLTGGEGNDFLIGDFGSDVLIGGTGADTFILRTETESGQQDAEIVDRIVDFNATEGDRIIVAGDIELSTLEFVVLDTDTLIQVTGGDILGRIQNTTPDLVRGATLAVGSGDLGLGIG</sequence>
<dbReference type="Gene3D" id="2.150.10.10">
    <property type="entry name" value="Serralysin-like metalloprotease, C-terminal"/>
    <property type="match status" value="1"/>
</dbReference>
<evidence type="ECO:0000259" key="4">
    <source>
        <dbReference type="PROSITE" id="PS50072"/>
    </source>
</evidence>
<dbReference type="GO" id="GO:0003755">
    <property type="term" value="F:peptidyl-prolyl cis-trans isomerase activity"/>
    <property type="evidence" value="ECO:0007669"/>
    <property type="project" value="UniProtKB-KW"/>
</dbReference>
<dbReference type="EC" id="5.2.1.8" evidence="1"/>
<evidence type="ECO:0000256" key="2">
    <source>
        <dbReference type="ARBA" id="ARBA00023110"/>
    </source>
</evidence>
<evidence type="ECO:0000256" key="3">
    <source>
        <dbReference type="ARBA" id="ARBA00023235"/>
    </source>
</evidence>
<dbReference type="PANTHER" id="PTHR43246">
    <property type="entry name" value="PEPTIDYL-PROLYL CIS-TRANS ISOMERASE CYP38, CHLOROPLASTIC"/>
    <property type="match status" value="1"/>
</dbReference>
<name>A0A928Z7H9_9CYAN</name>
<evidence type="ECO:0000256" key="1">
    <source>
        <dbReference type="ARBA" id="ARBA00013194"/>
    </source>
</evidence>
<dbReference type="Pfam" id="PF00353">
    <property type="entry name" value="HemolysinCabind"/>
    <property type="match status" value="2"/>
</dbReference>
<dbReference type="InterPro" id="IPR001343">
    <property type="entry name" value="Hemolysn_Ca-bd"/>
</dbReference>
<evidence type="ECO:0000313" key="6">
    <source>
        <dbReference type="Proteomes" id="UP000621799"/>
    </source>
</evidence>
<dbReference type="InterPro" id="IPR029000">
    <property type="entry name" value="Cyclophilin-like_dom_sf"/>
</dbReference>
<dbReference type="EMBL" id="JADEXN010000095">
    <property type="protein sequence ID" value="MBE9040555.1"/>
    <property type="molecule type" value="Genomic_DNA"/>
</dbReference>
<dbReference type="PRINTS" id="PR00313">
    <property type="entry name" value="CABNDNGRPT"/>
</dbReference>
<dbReference type="PRINTS" id="PR00153">
    <property type="entry name" value="CSAPPISMRASE"/>
</dbReference>
<comment type="caution">
    <text evidence="5">The sequence shown here is derived from an EMBL/GenBank/DDBJ whole genome shotgun (WGS) entry which is preliminary data.</text>
</comment>
<keyword evidence="3 5" id="KW-0413">Isomerase</keyword>
<reference evidence="5" key="1">
    <citation type="submission" date="2020-10" db="EMBL/GenBank/DDBJ databases">
        <authorList>
            <person name="Castelo-Branco R."/>
            <person name="Eusebio N."/>
            <person name="Adriana R."/>
            <person name="Vieira A."/>
            <person name="Brugerolle De Fraissinette N."/>
            <person name="Rezende De Castro R."/>
            <person name="Schneider M.P."/>
            <person name="Vasconcelos V."/>
            <person name="Leao P.N."/>
        </authorList>
    </citation>
    <scope>NUCLEOTIDE SEQUENCE</scope>
    <source>
        <strain evidence="5">LEGE 11467</strain>
    </source>
</reference>
<keyword evidence="2" id="KW-0697">Rotamase</keyword>